<keyword evidence="6" id="KW-1185">Reference proteome</keyword>
<dbReference type="Pfam" id="PF13585">
    <property type="entry name" value="CHU_C"/>
    <property type="match status" value="1"/>
</dbReference>
<evidence type="ECO:0008006" key="7">
    <source>
        <dbReference type="Google" id="ProtNLM"/>
    </source>
</evidence>
<dbReference type="SUPFAM" id="SSF141072">
    <property type="entry name" value="CalX-like"/>
    <property type="match status" value="3"/>
</dbReference>
<proteinExistence type="predicted"/>
<dbReference type="Proteomes" id="UP000247345">
    <property type="component" value="Unassembled WGS sequence"/>
</dbReference>
<keyword evidence="2" id="KW-0732">Signal</keyword>
<comment type="caution">
    <text evidence="5">The sequence shown here is derived from an EMBL/GenBank/DDBJ whole genome shotgun (WGS) entry which is preliminary data.</text>
</comment>
<evidence type="ECO:0000259" key="3">
    <source>
        <dbReference type="Pfam" id="PF17803"/>
    </source>
</evidence>
<feature type="chain" id="PRO_5015152933" description="Cadherin domain-containing protein" evidence="2">
    <location>
        <begin position="24"/>
        <end position="1573"/>
    </location>
</feature>
<evidence type="ECO:0000313" key="6">
    <source>
        <dbReference type="Proteomes" id="UP000247345"/>
    </source>
</evidence>
<feature type="domain" description="Cadherin-like" evidence="4">
    <location>
        <begin position="134"/>
        <end position="235"/>
    </location>
</feature>
<dbReference type="Pfam" id="PF17892">
    <property type="entry name" value="Cadherin_5"/>
    <property type="match status" value="2"/>
</dbReference>
<gene>
    <name evidence="5" type="ORF">BTO14_00625</name>
</gene>
<evidence type="ECO:0000313" key="5">
    <source>
        <dbReference type="EMBL" id="PQJ71845.1"/>
    </source>
</evidence>
<feature type="domain" description="Cadherin-like" evidence="4">
    <location>
        <begin position="242"/>
        <end position="343"/>
    </location>
</feature>
<dbReference type="RefSeq" id="WP_105047500.1">
    <property type="nucleotide sequence ID" value="NZ_CP150661.1"/>
</dbReference>
<accession>A0A2P6CAC2</accession>
<dbReference type="InterPro" id="IPR026341">
    <property type="entry name" value="T9SS_type_B"/>
</dbReference>
<name>A0A2P6CAC2_9FLAO</name>
<protein>
    <recommendedName>
        <fullName evidence="7">Cadherin domain-containing protein</fullName>
    </recommendedName>
</protein>
<evidence type="ECO:0000256" key="2">
    <source>
        <dbReference type="SAM" id="SignalP"/>
    </source>
</evidence>
<dbReference type="NCBIfam" id="TIGR04131">
    <property type="entry name" value="Bac_Flav_CTERM"/>
    <property type="match status" value="1"/>
</dbReference>
<feature type="domain" description="RapA2 cadherin-like" evidence="3">
    <location>
        <begin position="21"/>
        <end position="97"/>
    </location>
</feature>
<dbReference type="EMBL" id="MSCK01000001">
    <property type="protein sequence ID" value="PQJ71845.1"/>
    <property type="molecule type" value="Genomic_DNA"/>
</dbReference>
<evidence type="ECO:0000256" key="1">
    <source>
        <dbReference type="SAM" id="MobiDB-lite"/>
    </source>
</evidence>
<dbReference type="Gene3D" id="2.60.40.1200">
    <property type="match status" value="2"/>
</dbReference>
<organism evidence="5 6">
    <name type="scientific">Polaribacter butkevichii</name>
    <dbReference type="NCBI Taxonomy" id="218490"/>
    <lineage>
        <taxon>Bacteria</taxon>
        <taxon>Pseudomonadati</taxon>
        <taxon>Bacteroidota</taxon>
        <taxon>Flavobacteriia</taxon>
        <taxon>Flavobacteriales</taxon>
        <taxon>Flavobacteriaceae</taxon>
    </lineage>
</organism>
<reference evidence="5 6" key="1">
    <citation type="submission" date="2016-12" db="EMBL/GenBank/DDBJ databases">
        <title>Trade-off between light-utilization and light-protection in marine flavobacteria.</title>
        <authorList>
            <person name="Kumagai Y."/>
            <person name="Yoshizawa S."/>
            <person name="Kogure K."/>
            <person name="Iwasaki W."/>
        </authorList>
    </citation>
    <scope>NUCLEOTIDE SEQUENCE [LARGE SCALE GENOMIC DNA]</scope>
    <source>
        <strain evidence="5 6">KCTC 12100</strain>
    </source>
</reference>
<dbReference type="InterPro" id="IPR038081">
    <property type="entry name" value="CalX-like_sf"/>
</dbReference>
<dbReference type="OrthoDB" id="1236981at2"/>
<dbReference type="Pfam" id="PF17803">
    <property type="entry name" value="Cadherin_4"/>
    <property type="match status" value="1"/>
</dbReference>
<evidence type="ECO:0000259" key="4">
    <source>
        <dbReference type="Pfam" id="PF17892"/>
    </source>
</evidence>
<dbReference type="InterPro" id="IPR041690">
    <property type="entry name" value="Cadherin_5"/>
</dbReference>
<dbReference type="Gene3D" id="2.60.40.2030">
    <property type="match status" value="2"/>
</dbReference>
<sequence length="1573" mass="171644">MITPKKNKYKLLIFFLLFYQVIAAQTAPSAEPDSYETKTNTALKIDSLGVLANDKDLDGDLLKVTAFSANGKTYSPGDTANLPEGTISIKANGGFNYSPAVDYNDITLIVNYTISDGTYTDSTDLTLSITNVNSPEAKNDIYTTETNADLNIYAPGLLDNDADKDENTLSITAFKIDTVSYTVGEKAVFSEGSISINADGSFFFTPATDYNNKIRTINYTVTDGTFTDSANLNIKIINLYPPEAKDNYDTAEINTTLKVDAPGVLINDKDQDNNALSVIQFIVNEKTYNIGQTATFLEGSITFKADGSYTFIPAKDYTGNVPVIKYIISDGTFTAAANLFLTVEHITNLIEIKSLSSCNQGYTVDGMYKIKYYTTLTNTSTARDYHATNLIKKIDLTNDLNAIYGNGCVTQIEGVSINTTAVKDYVGSPYPLEFNNDAINDDFLNATSNSIFNQNAINNFTLYPRQSINIEFCVIVNPFCNGRPTPTPSGSGINFNHVLEVTSTIGSHSTDLLLKDFHTTEAILAGGLYIPVPKPTVNPDGTFDYTNRVILTNEGTATAQNINYNMGLGNFLDKRIVFNELKVTQIAGPPVTVNNAYNGNTNTQLLMPNNSLAAGETIILEIFYLTAPFSSSQINHFKQLELSQTQGGLDGFDETTSSNNKNYSFVNWSDSLGKHLDRYYPTSSPVDPVSSSLQCSCSSSSMVFLFSSLTSNQKTISKVEKIPNGILEHQEITFQLTIKNTSNIVQLENLQLQDNLKNICSGNIVSVSTPFIESSTATTNPTLNPEYNGTSDIEFFNGTSGILMKGESITVQFSVILNEDCLGTNTSVFSATDPLNRVISSSGSVGINASTDTDNDGITNVTDIDDDNDTIRDIDEYNGLNPLDDHDGDLTPNYRDTDYGVDANNDGIVDLFDFDNDGVPNHFDLDSDNDGILDIVEAGNKASDTNRTGRTNKSVGTNGLDNTVENNDSLTTSTNYTIPNTDRSNTPNFIDIDADGDGIVDNIEGQTTTNYKAPNGIITDLGIDTAYPNGITPTDTDRDATPDYVDINSDNDIRNDAIEGWDFNNDGIAETIPLNLDSDNDGLDNAFDTNNTILNPTNGQVPTDFPNVDTPDGDAHDIDRDWREIIAIVVRIDNVTVNESEDAIFTISLVKKNEPTKQIQSATPIQISFTTEDGTATTDKYNIAIAPFDYNKTTSATLTIPPFTEVGNFTVATFNDLINELDELFTLNGKITSNNTINTEISGFATILDDDEVPSITMNNAISNEGEDLEHTVTISNPSSRPIYIDINTTNGSAISPDDYNSFYTTLTIEETTNPSNPNTETSFNIPTKIDDLNEPNEFLNVLGVAASTNVGAQDLTKTGIIIDINPEPKVVINDVTVIEGTTLVFTISLVNPNSEEPMQNSLPINFKLKSVNETASDLQDFKNLTTTSSIPAYTTSITQPILTIDDILNEDTETMLLQATITSTDISNVTPVLYGIGTIQDNDVPNLFSPNGDGKSDVFEIDGMSKFPYFKITIMDRWGSEVYSYNNNGNTNPQWWDGTNNGTPVTEGVYYYTINFNDGITNPKRSFIQLIR</sequence>
<dbReference type="InterPro" id="IPR040853">
    <property type="entry name" value="RapA2_cadherin-like"/>
</dbReference>
<feature type="signal peptide" evidence="2">
    <location>
        <begin position="1"/>
        <end position="23"/>
    </location>
</feature>
<feature type="region of interest" description="Disordered" evidence="1">
    <location>
        <begin position="943"/>
        <end position="971"/>
    </location>
</feature>